<dbReference type="OrthoDB" id="1434404at2759"/>
<name>A0A5B6VAZ7_9ROSI</name>
<organism evidence="1 2">
    <name type="scientific">Gossypium australe</name>
    <dbReference type="NCBI Taxonomy" id="47621"/>
    <lineage>
        <taxon>Eukaryota</taxon>
        <taxon>Viridiplantae</taxon>
        <taxon>Streptophyta</taxon>
        <taxon>Embryophyta</taxon>
        <taxon>Tracheophyta</taxon>
        <taxon>Spermatophyta</taxon>
        <taxon>Magnoliopsida</taxon>
        <taxon>eudicotyledons</taxon>
        <taxon>Gunneridae</taxon>
        <taxon>Pentapetalae</taxon>
        <taxon>rosids</taxon>
        <taxon>malvids</taxon>
        <taxon>Malvales</taxon>
        <taxon>Malvaceae</taxon>
        <taxon>Malvoideae</taxon>
        <taxon>Gossypium</taxon>
    </lineage>
</organism>
<dbReference type="EMBL" id="SMMG02000007">
    <property type="protein sequence ID" value="KAA3466166.1"/>
    <property type="molecule type" value="Genomic_DNA"/>
</dbReference>
<gene>
    <name evidence="1" type="ORF">EPI10_001280</name>
</gene>
<proteinExistence type="predicted"/>
<comment type="caution">
    <text evidence="1">The sequence shown here is derived from an EMBL/GenBank/DDBJ whole genome shotgun (WGS) entry which is preliminary data.</text>
</comment>
<reference evidence="2" key="1">
    <citation type="journal article" date="2019" name="Plant Biotechnol. J.">
        <title>Genome sequencing of the Australian wild diploid species Gossypium australe highlights disease resistance and delayed gland morphogenesis.</title>
        <authorList>
            <person name="Cai Y."/>
            <person name="Cai X."/>
            <person name="Wang Q."/>
            <person name="Wang P."/>
            <person name="Zhang Y."/>
            <person name="Cai C."/>
            <person name="Xu Y."/>
            <person name="Wang K."/>
            <person name="Zhou Z."/>
            <person name="Wang C."/>
            <person name="Geng S."/>
            <person name="Li B."/>
            <person name="Dong Q."/>
            <person name="Hou Y."/>
            <person name="Wang H."/>
            <person name="Ai P."/>
            <person name="Liu Z."/>
            <person name="Yi F."/>
            <person name="Sun M."/>
            <person name="An G."/>
            <person name="Cheng J."/>
            <person name="Zhang Y."/>
            <person name="Shi Q."/>
            <person name="Xie Y."/>
            <person name="Shi X."/>
            <person name="Chang Y."/>
            <person name="Huang F."/>
            <person name="Chen Y."/>
            <person name="Hong S."/>
            <person name="Mi L."/>
            <person name="Sun Q."/>
            <person name="Zhang L."/>
            <person name="Zhou B."/>
            <person name="Peng R."/>
            <person name="Zhang X."/>
            <person name="Liu F."/>
        </authorList>
    </citation>
    <scope>NUCLEOTIDE SEQUENCE [LARGE SCALE GENOMIC DNA]</scope>
    <source>
        <strain evidence="2">cv. PA1801</strain>
    </source>
</reference>
<dbReference type="PANTHER" id="PTHR33067:SF15">
    <property type="entry name" value="RNA-DIRECTED DNA POLYMERASE"/>
    <property type="match status" value="1"/>
</dbReference>
<dbReference type="Gene3D" id="2.40.70.10">
    <property type="entry name" value="Acid Proteases"/>
    <property type="match status" value="1"/>
</dbReference>
<evidence type="ECO:0000313" key="1">
    <source>
        <dbReference type="EMBL" id="KAA3466166.1"/>
    </source>
</evidence>
<accession>A0A5B6VAZ7</accession>
<dbReference type="AlphaFoldDB" id="A0A5B6VAZ7"/>
<dbReference type="InterPro" id="IPR021109">
    <property type="entry name" value="Peptidase_aspartic_dom_sf"/>
</dbReference>
<sequence length="209" mass="23755">MCDLGTSINVMPLLIYKLLNAGLLKEICVIIPLADRSLVHPEEVLEDVLVKVNKLIFPPDFYIIDMEDDIWANSSDILLERPFLSTVETNIGVRSGIFTMEFHGEVVKFNVYEAMNRPSMISNVFILPSGLQTPELELKPLSNHLKYAFFVEGNTLTVIILSKLSKVEEEEENLVQVLRYYKEVIGWTINDVKGLSPLTCVHKISVERM</sequence>
<protein>
    <submittedName>
        <fullName evidence="1">Aspartic peptidase</fullName>
    </submittedName>
</protein>
<evidence type="ECO:0000313" key="2">
    <source>
        <dbReference type="Proteomes" id="UP000325315"/>
    </source>
</evidence>
<keyword evidence="2" id="KW-1185">Reference proteome</keyword>
<dbReference type="Proteomes" id="UP000325315">
    <property type="component" value="Unassembled WGS sequence"/>
</dbReference>
<dbReference type="PANTHER" id="PTHR33067">
    <property type="entry name" value="RNA-DIRECTED DNA POLYMERASE-RELATED"/>
    <property type="match status" value="1"/>
</dbReference>